<sequence length="45" mass="4959">MGPKDGLGFTEVVHPSTPLSNASTDRSTVWNPRSQVLAAPRWRHT</sequence>
<evidence type="ECO:0000256" key="1">
    <source>
        <dbReference type="SAM" id="MobiDB-lite"/>
    </source>
</evidence>
<evidence type="ECO:0000313" key="3">
    <source>
        <dbReference type="Proteomes" id="UP001206483"/>
    </source>
</evidence>
<comment type="caution">
    <text evidence="2">The sequence shown here is derived from an EMBL/GenBank/DDBJ whole genome shotgun (WGS) entry which is preliminary data.</text>
</comment>
<feature type="non-terminal residue" evidence="2">
    <location>
        <position position="45"/>
    </location>
</feature>
<dbReference type="Proteomes" id="UP001206483">
    <property type="component" value="Unassembled WGS sequence"/>
</dbReference>
<dbReference type="EMBL" id="JAMZDX010000008">
    <property type="protein sequence ID" value="MCP2314298.1"/>
    <property type="molecule type" value="Genomic_DNA"/>
</dbReference>
<accession>A0ABT1JA93</accession>
<reference evidence="2 3" key="1">
    <citation type="submission" date="2022-06" db="EMBL/GenBank/DDBJ databases">
        <title>Sequencing the genomes of 1000 actinobacteria strains.</title>
        <authorList>
            <person name="Klenk H.-P."/>
        </authorList>
    </citation>
    <scope>NUCLEOTIDE SEQUENCE [LARGE SCALE GENOMIC DNA]</scope>
    <source>
        <strain evidence="2 3">DSM 41656</strain>
    </source>
</reference>
<name>A0ABT1JA93_9ACTN</name>
<proteinExistence type="predicted"/>
<feature type="compositionally biased region" description="Polar residues" evidence="1">
    <location>
        <begin position="17"/>
        <end position="32"/>
    </location>
</feature>
<evidence type="ECO:0000313" key="2">
    <source>
        <dbReference type="EMBL" id="MCP2314298.1"/>
    </source>
</evidence>
<protein>
    <submittedName>
        <fullName evidence="2">Uncharacterized protein</fullName>
    </submittedName>
</protein>
<feature type="region of interest" description="Disordered" evidence="1">
    <location>
        <begin position="1"/>
        <end position="32"/>
    </location>
</feature>
<organism evidence="2 3">
    <name type="scientific">Kitasatospora paracochleata</name>
    <dbReference type="NCBI Taxonomy" id="58354"/>
    <lineage>
        <taxon>Bacteria</taxon>
        <taxon>Bacillati</taxon>
        <taxon>Actinomycetota</taxon>
        <taxon>Actinomycetes</taxon>
        <taxon>Kitasatosporales</taxon>
        <taxon>Streptomycetaceae</taxon>
        <taxon>Kitasatospora</taxon>
    </lineage>
</organism>
<gene>
    <name evidence="2" type="ORF">FHR36_007497</name>
</gene>
<keyword evidence="3" id="KW-1185">Reference proteome</keyword>